<reference evidence="3 4" key="1">
    <citation type="submission" date="2016-12" db="EMBL/GenBank/DDBJ databases">
        <title>Genome sequencing of Methylocaldum marinum.</title>
        <authorList>
            <person name="Takeuchi M."/>
            <person name="Kamagata Y."/>
            <person name="Hiraoka S."/>
            <person name="Oshima K."/>
            <person name="Hattori M."/>
            <person name="Iwasaki W."/>
        </authorList>
    </citation>
    <scope>NUCLEOTIDE SEQUENCE [LARGE SCALE GENOMIC DNA]</scope>
    <source>
        <strain evidence="3 4">S8</strain>
    </source>
</reference>
<feature type="region of interest" description="Disordered" evidence="1">
    <location>
        <begin position="72"/>
        <end position="99"/>
    </location>
</feature>
<name>A0A250KRQ8_9GAMM</name>
<dbReference type="GO" id="GO:0009082">
    <property type="term" value="P:branched-chain amino acid biosynthetic process"/>
    <property type="evidence" value="ECO:0007669"/>
    <property type="project" value="TreeGrafter"/>
</dbReference>
<evidence type="ECO:0000259" key="2">
    <source>
        <dbReference type="Pfam" id="PF24877"/>
    </source>
</evidence>
<feature type="domain" description="Dihydroxy-acid/6-phosphogluconate dehydratase C-terminal" evidence="2">
    <location>
        <begin position="1"/>
        <end position="67"/>
    </location>
</feature>
<feature type="compositionally biased region" description="Basic residues" evidence="1">
    <location>
        <begin position="90"/>
        <end position="99"/>
    </location>
</feature>
<dbReference type="EMBL" id="AP017928">
    <property type="protein sequence ID" value="BBA34287.1"/>
    <property type="molecule type" value="Genomic_DNA"/>
</dbReference>
<dbReference type="InterPro" id="IPR050165">
    <property type="entry name" value="DHAD_IlvD/Edd"/>
</dbReference>
<dbReference type="KEGG" id="mmai:sS8_2335"/>
<accession>A0A250KRQ8</accession>
<dbReference type="RefSeq" id="WP_331852287.1">
    <property type="nucleotide sequence ID" value="NZ_AP017928.1"/>
</dbReference>
<dbReference type="GO" id="GO:0004160">
    <property type="term" value="F:dihydroxy-acid dehydratase activity"/>
    <property type="evidence" value="ECO:0007669"/>
    <property type="project" value="TreeGrafter"/>
</dbReference>
<dbReference type="SUPFAM" id="SSF52016">
    <property type="entry name" value="LeuD/IlvD-like"/>
    <property type="match status" value="1"/>
</dbReference>
<proteinExistence type="predicted"/>
<sequence length="99" mass="10618">MREMLSPTSAVMDKRWANDVTLITDGRFCGGTHGFVVGHITRGPHVGGPLAIVRDGDTISIEPSAVKSACISEKTRLPRGSHSSNSPSHPIRRGARRVC</sequence>
<dbReference type="Gene3D" id="3.50.30.80">
    <property type="entry name" value="IlvD/EDD C-terminal domain-like"/>
    <property type="match status" value="1"/>
</dbReference>
<evidence type="ECO:0000256" key="1">
    <source>
        <dbReference type="SAM" id="MobiDB-lite"/>
    </source>
</evidence>
<protein>
    <submittedName>
        <fullName evidence="3">Dihydroxy-acid dehydratase</fullName>
    </submittedName>
</protein>
<dbReference type="Pfam" id="PF24877">
    <property type="entry name" value="ILV_EDD_C"/>
    <property type="match status" value="1"/>
</dbReference>
<keyword evidence="4" id="KW-1185">Reference proteome</keyword>
<dbReference type="AlphaFoldDB" id="A0A250KRQ8"/>
<dbReference type="PANTHER" id="PTHR21000">
    <property type="entry name" value="DIHYDROXY-ACID DEHYDRATASE DAD"/>
    <property type="match status" value="1"/>
</dbReference>
<organism evidence="3 4">
    <name type="scientific">Methylocaldum marinum</name>
    <dbReference type="NCBI Taxonomy" id="1432792"/>
    <lineage>
        <taxon>Bacteria</taxon>
        <taxon>Pseudomonadati</taxon>
        <taxon>Pseudomonadota</taxon>
        <taxon>Gammaproteobacteria</taxon>
        <taxon>Methylococcales</taxon>
        <taxon>Methylococcaceae</taxon>
        <taxon>Methylocaldum</taxon>
    </lineage>
</organism>
<gene>
    <name evidence="3" type="ORF">sS8_2335</name>
</gene>
<dbReference type="InterPro" id="IPR056740">
    <property type="entry name" value="ILV_EDD_C"/>
</dbReference>
<dbReference type="Proteomes" id="UP000266313">
    <property type="component" value="Chromosome"/>
</dbReference>
<dbReference type="PANTHER" id="PTHR21000:SF5">
    <property type="entry name" value="DIHYDROXY-ACID DEHYDRATASE, MITOCHONDRIAL"/>
    <property type="match status" value="1"/>
</dbReference>
<evidence type="ECO:0000313" key="3">
    <source>
        <dbReference type="EMBL" id="BBA34287.1"/>
    </source>
</evidence>
<evidence type="ECO:0000313" key="4">
    <source>
        <dbReference type="Proteomes" id="UP000266313"/>
    </source>
</evidence>
<dbReference type="InterPro" id="IPR042096">
    <property type="entry name" value="Dihydro-acid_dehy_C"/>
</dbReference>